<feature type="domain" description="AAA+ ATPase" evidence="2">
    <location>
        <begin position="348"/>
        <end position="503"/>
    </location>
</feature>
<name>A0A2A2D8F2_9ACTN</name>
<keyword evidence="4" id="KW-1185">Reference proteome</keyword>
<dbReference type="InterPro" id="IPR003593">
    <property type="entry name" value="AAA+_ATPase"/>
</dbReference>
<evidence type="ECO:0000313" key="3">
    <source>
        <dbReference type="EMBL" id="PAU48738.1"/>
    </source>
</evidence>
<keyword evidence="1" id="KW-0472">Membrane</keyword>
<dbReference type="Gene3D" id="3.40.50.300">
    <property type="entry name" value="P-loop containing nucleotide triphosphate hydrolases"/>
    <property type="match status" value="1"/>
</dbReference>
<comment type="caution">
    <text evidence="3">The sequence shown here is derived from an EMBL/GenBank/DDBJ whole genome shotgun (WGS) entry which is preliminary data.</text>
</comment>
<dbReference type="SMART" id="SM00382">
    <property type="entry name" value="AAA"/>
    <property type="match status" value="1"/>
</dbReference>
<accession>A0A2A2D8F2</accession>
<dbReference type="Proteomes" id="UP000218944">
    <property type="component" value="Unassembled WGS sequence"/>
</dbReference>
<reference evidence="3 4" key="1">
    <citation type="submission" date="2017-08" db="EMBL/GenBank/DDBJ databases">
        <title>Genome sequence of Streptomyces albireticuli NRRL B-1670.</title>
        <authorList>
            <person name="Graham D.E."/>
            <person name="Mahan K.M."/>
            <person name="Klingeman D.M."/>
            <person name="Hettich R.L."/>
            <person name="Parry R.J."/>
            <person name="Spain J.C."/>
        </authorList>
    </citation>
    <scope>NUCLEOTIDE SEQUENCE [LARGE SCALE GENOMIC DNA]</scope>
    <source>
        <strain evidence="3 4">NRRL B-1670</strain>
    </source>
</reference>
<gene>
    <name evidence="3" type="ORF">CK936_11885</name>
</gene>
<dbReference type="RefSeq" id="WP_095580927.1">
    <property type="nucleotide sequence ID" value="NZ_JAJQQQ010000014.1"/>
</dbReference>
<organism evidence="3 4">
    <name type="scientific">Streptomyces albireticuli</name>
    <dbReference type="NCBI Taxonomy" id="1940"/>
    <lineage>
        <taxon>Bacteria</taxon>
        <taxon>Bacillati</taxon>
        <taxon>Actinomycetota</taxon>
        <taxon>Actinomycetes</taxon>
        <taxon>Kitasatosporales</taxon>
        <taxon>Streptomycetaceae</taxon>
        <taxon>Streptomyces</taxon>
    </lineage>
</organism>
<dbReference type="SUPFAM" id="SSF52540">
    <property type="entry name" value="P-loop containing nucleoside triphosphate hydrolases"/>
    <property type="match status" value="1"/>
</dbReference>
<evidence type="ECO:0000256" key="1">
    <source>
        <dbReference type="SAM" id="Phobius"/>
    </source>
</evidence>
<protein>
    <recommendedName>
        <fullName evidence="2">AAA+ ATPase domain-containing protein</fullName>
    </recommendedName>
</protein>
<dbReference type="EMBL" id="NSJV01000223">
    <property type="protein sequence ID" value="PAU48738.1"/>
    <property type="molecule type" value="Genomic_DNA"/>
</dbReference>
<keyword evidence="1" id="KW-0812">Transmembrane</keyword>
<feature type="transmembrane region" description="Helical" evidence="1">
    <location>
        <begin position="140"/>
        <end position="157"/>
    </location>
</feature>
<dbReference type="AlphaFoldDB" id="A0A2A2D8F2"/>
<dbReference type="InterPro" id="IPR027417">
    <property type="entry name" value="P-loop_NTPase"/>
</dbReference>
<keyword evidence="1" id="KW-1133">Transmembrane helix</keyword>
<proteinExistence type="predicted"/>
<evidence type="ECO:0000313" key="4">
    <source>
        <dbReference type="Proteomes" id="UP000218944"/>
    </source>
</evidence>
<evidence type="ECO:0000259" key="2">
    <source>
        <dbReference type="SMART" id="SM00382"/>
    </source>
</evidence>
<sequence length="688" mass="75230">MPSGTFAGGVRHLRAEWGRWWRTDDLTDTHIAHRILNDQYRMWQQAQQRGRAEVQQNITLLKNQQKQQTYMQMQRMQMQKHGRGSGYGGGYGASPMISYRMMQWASLQMRLGQQEFRHLEVTESMLAIGRGQVRSRRHRTATAWILVLPVLWAGLWWVSTLVALAVTAMTALFFTSVAWAKSRNPAWRRPAVPRLLFVPPNAPAHTELAGEAESEPFPIREAGTNPRQAREAVRLALKKEAAKVSEVLVPEQTTYGWKVPLVLQSGTTGQLMNVLKPLATTLRVGESRILAQPADPDDAALVTLRILTQDPFATPLPYPQRAPGSCSILEPVSIGVSIEGETTPVVFAGQHVIIVADTGGGKTSMVQAIAEYVTACRDAVVVDIDPVKRGLKALAPAAVMMARTAEEAEAVLEKLLERAKARIASMPPTQDIWKPTPDGPAILAFLDEYPKLSKRGKELAVALLRLGREALITLVIMTQDATSDVLGDAIADVPGVRIMLPCRAADVPLVVGRADAVARGWLPHLLVPSPDPAFPADAGHFYCITPRHQQPVLRYVTPLAPQEAARRTGERVAAGLPRLEPLAPHPAVTALATANVPAIARLLLAAFATHSDPEVLTLARLADHLTAADPAVWGKWEGQTNRLLMIGRTLKSQLKAAGLDIPTGRLDATIDPRRPTIYRLADIKDALS</sequence>